<keyword evidence="10" id="KW-0969">Cilium</keyword>
<dbReference type="InterPro" id="IPR027417">
    <property type="entry name" value="P-loop_NTPase"/>
</dbReference>
<dbReference type="GO" id="GO:0005524">
    <property type="term" value="F:ATP binding"/>
    <property type="evidence" value="ECO:0007669"/>
    <property type="project" value="UniProtKB-KW"/>
</dbReference>
<evidence type="ECO:0000313" key="26">
    <source>
        <dbReference type="Proteomes" id="UP000007267"/>
    </source>
</evidence>
<evidence type="ECO:0000256" key="11">
    <source>
        <dbReference type="ARBA" id="ARBA00023175"/>
    </source>
</evidence>
<evidence type="ECO:0000256" key="3">
    <source>
        <dbReference type="ARBA" id="ARBA00022490"/>
    </source>
</evidence>
<dbReference type="InterPro" id="IPR042228">
    <property type="entry name" value="Dynein_linker_3"/>
</dbReference>
<dbReference type="GeneTree" id="ENSGT00940000158880"/>
<evidence type="ECO:0000256" key="9">
    <source>
        <dbReference type="ARBA" id="ARBA00023054"/>
    </source>
</evidence>
<dbReference type="Pfam" id="PF12781">
    <property type="entry name" value="AAA_9"/>
    <property type="match status" value="1"/>
</dbReference>
<dbReference type="Gene3D" id="1.10.8.720">
    <property type="entry name" value="Region D6 of dynein motor"/>
    <property type="match status" value="1"/>
</dbReference>
<dbReference type="Gene3D" id="6.10.140.1060">
    <property type="match status" value="1"/>
</dbReference>
<dbReference type="FunFam" id="1.10.8.720:FF:000002">
    <property type="entry name" value="Dynein heavy chain 9, axonemal"/>
    <property type="match status" value="1"/>
</dbReference>
<evidence type="ECO:0000259" key="24">
    <source>
        <dbReference type="Pfam" id="PF18199"/>
    </source>
</evidence>
<dbReference type="InterPro" id="IPR041589">
    <property type="entry name" value="DNAH3_AAA_lid_1"/>
</dbReference>
<protein>
    <submittedName>
        <fullName evidence="25">Dynein axonemal heavy chain 11</fullName>
    </submittedName>
</protein>
<dbReference type="GO" id="GO:0005930">
    <property type="term" value="C:axoneme"/>
    <property type="evidence" value="ECO:0007669"/>
    <property type="project" value="UniProtKB-SubCell"/>
</dbReference>
<feature type="coiled-coil region" evidence="14">
    <location>
        <begin position="2320"/>
        <end position="2347"/>
    </location>
</feature>
<keyword evidence="3" id="KW-0963">Cytoplasm</keyword>
<feature type="domain" description="Dynein heavy chain AAA 5 extension" evidence="21">
    <location>
        <begin position="1004"/>
        <end position="1121"/>
    </location>
</feature>
<dbReference type="SUPFAM" id="SSF52540">
    <property type="entry name" value="P-loop containing nucleoside triphosphate hydrolases"/>
    <property type="match status" value="4"/>
</dbReference>
<keyword evidence="5" id="KW-0677">Repeat</keyword>
<dbReference type="EMBL" id="AGCU01197540">
    <property type="status" value="NOT_ANNOTATED_CDS"/>
    <property type="molecule type" value="Genomic_DNA"/>
</dbReference>
<feature type="domain" description="Dynein heavy chain ATP-binding dynein motor region" evidence="20">
    <location>
        <begin position="2113"/>
        <end position="2330"/>
    </location>
</feature>
<dbReference type="InterPro" id="IPR042222">
    <property type="entry name" value="Dynein_2_N"/>
</dbReference>
<dbReference type="EMBL" id="AGCU01197538">
    <property type="status" value="NOT_ANNOTATED_CDS"/>
    <property type="molecule type" value="Genomic_DNA"/>
</dbReference>
<dbReference type="EMBL" id="AGCU01197545">
    <property type="status" value="NOT_ANNOTATED_CDS"/>
    <property type="molecule type" value="Genomic_DNA"/>
</dbReference>
<feature type="domain" description="Dynein heavy chain region D6 P-loop" evidence="15">
    <location>
        <begin position="2571"/>
        <end position="2636"/>
    </location>
</feature>
<dbReference type="GO" id="GO:0030286">
    <property type="term" value="C:dynein complex"/>
    <property type="evidence" value="ECO:0007669"/>
    <property type="project" value="UniProtKB-KW"/>
</dbReference>
<dbReference type="FunFam" id="1.10.287.2620:FF:000001">
    <property type="entry name" value="Cytoplasmic dynein heavy chain 1"/>
    <property type="match status" value="1"/>
</dbReference>
<dbReference type="Pfam" id="PF12780">
    <property type="entry name" value="AAA_8"/>
    <property type="match status" value="1"/>
</dbReference>
<evidence type="ECO:0000259" key="15">
    <source>
        <dbReference type="Pfam" id="PF03028"/>
    </source>
</evidence>
<dbReference type="OMA" id="ICHRDED"/>
<dbReference type="FunFam" id="1.20.920.20:FF:000003">
    <property type="entry name" value="Dynein axonemal heavy chain 17"/>
    <property type="match status" value="1"/>
</dbReference>
<dbReference type="Pfam" id="PF08393">
    <property type="entry name" value="DHC_N2"/>
    <property type="match status" value="1"/>
</dbReference>
<dbReference type="Gene3D" id="1.10.8.1220">
    <property type="match status" value="1"/>
</dbReference>
<dbReference type="Ensembl" id="ENSPSIT00000011377.1">
    <property type="protein sequence ID" value="ENSPSIP00000011321.1"/>
    <property type="gene ID" value="ENSPSIG00000009884.1"/>
</dbReference>
<evidence type="ECO:0000259" key="16">
    <source>
        <dbReference type="Pfam" id="PF08393"/>
    </source>
</evidence>
<dbReference type="FunFam" id="1.20.140.100:FF:000007">
    <property type="entry name" value="Dynein axonemal heavy chain 9"/>
    <property type="match status" value="1"/>
</dbReference>
<dbReference type="FunFam" id="1.10.8.1220:FF:000001">
    <property type="entry name" value="Dynein axonemal heavy chain 5"/>
    <property type="match status" value="1"/>
</dbReference>
<dbReference type="eggNOG" id="KOG3595">
    <property type="taxonomic scope" value="Eukaryota"/>
</dbReference>
<dbReference type="FunFam" id="3.40.50.300:FF:000049">
    <property type="entry name" value="Dynein, axonemal, heavy chain 5"/>
    <property type="match status" value="1"/>
</dbReference>
<dbReference type="Gene3D" id="1.20.920.20">
    <property type="match status" value="1"/>
</dbReference>
<feature type="domain" description="Dynein heavy chain C-terminal" evidence="24">
    <location>
        <begin position="2791"/>
        <end position="3084"/>
    </location>
</feature>
<evidence type="ECO:0000256" key="8">
    <source>
        <dbReference type="ARBA" id="ARBA00023017"/>
    </source>
</evidence>
<dbReference type="EMBL" id="AGCU01197537">
    <property type="status" value="NOT_ANNOTATED_CDS"/>
    <property type="molecule type" value="Genomic_DNA"/>
</dbReference>
<dbReference type="Pfam" id="PF12774">
    <property type="entry name" value="AAA_6"/>
    <property type="match status" value="1"/>
</dbReference>
<reference evidence="25" key="4">
    <citation type="submission" date="2025-09" db="UniProtKB">
        <authorList>
            <consortium name="Ensembl"/>
        </authorList>
    </citation>
    <scope>IDENTIFICATION</scope>
</reference>
<dbReference type="Gene3D" id="1.10.472.130">
    <property type="match status" value="1"/>
</dbReference>
<proteinExistence type="inferred from homology"/>
<dbReference type="FunFam" id="1.20.1270.280:FF:000008">
    <property type="entry name" value="Dynein axonemal heavy chain 11"/>
    <property type="match status" value="1"/>
</dbReference>
<feature type="domain" description="Dynein heavy chain AAA lid" evidence="23">
    <location>
        <begin position="2647"/>
        <end position="2783"/>
    </location>
</feature>
<evidence type="ECO:0000313" key="25">
    <source>
        <dbReference type="Ensembl" id="ENSPSIP00000011321.1"/>
    </source>
</evidence>
<dbReference type="InterPro" id="IPR024743">
    <property type="entry name" value="Dynein_HC_stalk"/>
</dbReference>
<evidence type="ECO:0000259" key="19">
    <source>
        <dbReference type="Pfam" id="PF12780"/>
    </source>
</evidence>
<feature type="domain" description="Dynein heavy chain linker" evidence="16">
    <location>
        <begin position="2"/>
        <end position="385"/>
    </location>
</feature>
<dbReference type="InterPro" id="IPR024317">
    <property type="entry name" value="Dynein_heavy_chain_D4_dom"/>
</dbReference>
<evidence type="ECO:0000259" key="17">
    <source>
        <dbReference type="Pfam" id="PF12774"/>
    </source>
</evidence>
<dbReference type="InterPro" id="IPR041228">
    <property type="entry name" value="Dynein_C"/>
</dbReference>
<reference evidence="26" key="1">
    <citation type="submission" date="2011-10" db="EMBL/GenBank/DDBJ databases">
        <authorList>
            <consortium name="Soft-shell Turtle Genome Consortium"/>
        </authorList>
    </citation>
    <scope>NUCLEOTIDE SEQUENCE [LARGE SCALE GENOMIC DNA]</scope>
    <source>
        <strain evidence="26">Daiwa-1</strain>
    </source>
</reference>
<dbReference type="EMBL" id="AGCU01197539">
    <property type="status" value="NOT_ANNOTATED_CDS"/>
    <property type="molecule type" value="Genomic_DNA"/>
</dbReference>
<dbReference type="FunFam" id="3.40.50.300:FF:002141">
    <property type="entry name" value="Dynein heavy chain"/>
    <property type="match status" value="1"/>
</dbReference>
<dbReference type="HOGENOM" id="CLU_000038_0_1_1"/>
<evidence type="ECO:0000259" key="18">
    <source>
        <dbReference type="Pfam" id="PF12777"/>
    </source>
</evidence>
<dbReference type="InterPro" id="IPR026983">
    <property type="entry name" value="DHC"/>
</dbReference>
<keyword evidence="6" id="KW-0547">Nucleotide-binding</keyword>
<organism evidence="25 26">
    <name type="scientific">Pelodiscus sinensis</name>
    <name type="common">Chinese softshell turtle</name>
    <name type="synonym">Trionyx sinensis</name>
    <dbReference type="NCBI Taxonomy" id="13735"/>
    <lineage>
        <taxon>Eukaryota</taxon>
        <taxon>Metazoa</taxon>
        <taxon>Chordata</taxon>
        <taxon>Craniata</taxon>
        <taxon>Vertebrata</taxon>
        <taxon>Euteleostomi</taxon>
        <taxon>Archelosauria</taxon>
        <taxon>Testudinata</taxon>
        <taxon>Testudines</taxon>
        <taxon>Cryptodira</taxon>
        <taxon>Trionychia</taxon>
        <taxon>Trionychidae</taxon>
        <taxon>Pelodiscus</taxon>
    </lineage>
</organism>
<dbReference type="Pfam" id="PF18199">
    <property type="entry name" value="Dynein_C"/>
    <property type="match status" value="1"/>
</dbReference>
<dbReference type="FunFam" id="3.40.50.300:FF:000219">
    <property type="entry name" value="Dynein axonemal heavy chain 17"/>
    <property type="match status" value="1"/>
</dbReference>
<evidence type="ECO:0000256" key="13">
    <source>
        <dbReference type="ARBA" id="ARBA00023273"/>
    </source>
</evidence>
<dbReference type="GO" id="GO:0007018">
    <property type="term" value="P:microtubule-based movement"/>
    <property type="evidence" value="ECO:0007669"/>
    <property type="project" value="InterPro"/>
</dbReference>
<evidence type="ECO:0000259" key="20">
    <source>
        <dbReference type="Pfam" id="PF12781"/>
    </source>
</evidence>
<keyword evidence="4" id="KW-0493">Microtubule</keyword>
<dbReference type="FunFam" id="3.40.50.300:FF:000667">
    <property type="entry name" value="Dynein axonemal heavy chain 11"/>
    <property type="match status" value="1"/>
</dbReference>
<evidence type="ECO:0000259" key="22">
    <source>
        <dbReference type="Pfam" id="PF17857"/>
    </source>
</evidence>
<evidence type="ECO:0000256" key="7">
    <source>
        <dbReference type="ARBA" id="ARBA00022840"/>
    </source>
</evidence>
<dbReference type="InterPro" id="IPR004273">
    <property type="entry name" value="Dynein_heavy_D6_P-loop"/>
</dbReference>
<dbReference type="Pfam" id="PF12777">
    <property type="entry name" value="MT"/>
    <property type="match status" value="1"/>
</dbReference>
<evidence type="ECO:0000256" key="12">
    <source>
        <dbReference type="ARBA" id="ARBA00023212"/>
    </source>
</evidence>
<reference evidence="25" key="3">
    <citation type="submission" date="2025-08" db="UniProtKB">
        <authorList>
            <consortium name="Ensembl"/>
        </authorList>
    </citation>
    <scope>IDENTIFICATION</scope>
</reference>
<dbReference type="GO" id="GO:0005874">
    <property type="term" value="C:microtubule"/>
    <property type="evidence" value="ECO:0007669"/>
    <property type="project" value="UniProtKB-KW"/>
</dbReference>
<dbReference type="PANTHER" id="PTHR45703">
    <property type="entry name" value="DYNEIN HEAVY CHAIN"/>
    <property type="match status" value="1"/>
</dbReference>
<keyword evidence="7" id="KW-0067">ATP-binding</keyword>
<evidence type="ECO:0000256" key="6">
    <source>
        <dbReference type="ARBA" id="ARBA00022741"/>
    </source>
</evidence>
<dbReference type="EMBL" id="AGCU01197543">
    <property type="status" value="NOT_ANNOTATED_CDS"/>
    <property type="molecule type" value="Genomic_DNA"/>
</dbReference>
<dbReference type="FunFam" id="1.20.58.1120:FF:000002">
    <property type="entry name" value="Dynein heavy chain 9, axonemal"/>
    <property type="match status" value="1"/>
</dbReference>
<keyword evidence="8" id="KW-0243">Dynein</keyword>
<dbReference type="Pfam" id="PF18198">
    <property type="entry name" value="AAA_lid_11"/>
    <property type="match status" value="1"/>
</dbReference>
<dbReference type="FunFam" id="1.20.920.30:FF:000003">
    <property type="entry name" value="Dynein axonemal heavy chain 17"/>
    <property type="match status" value="1"/>
</dbReference>
<dbReference type="GO" id="GO:0045505">
    <property type="term" value="F:dynein intermediate chain binding"/>
    <property type="evidence" value="ECO:0007669"/>
    <property type="project" value="InterPro"/>
</dbReference>
<dbReference type="InterPro" id="IPR043160">
    <property type="entry name" value="Dynein_C_barrel"/>
</dbReference>
<dbReference type="GO" id="GO:0051959">
    <property type="term" value="F:dynein light intermediate chain binding"/>
    <property type="evidence" value="ECO:0007669"/>
    <property type="project" value="InterPro"/>
</dbReference>
<feature type="domain" description="Dynein heavy chain coiled coil stalk" evidence="18">
    <location>
        <begin position="1744"/>
        <end position="2086"/>
    </location>
</feature>
<dbReference type="Gene3D" id="3.10.490.20">
    <property type="match status" value="1"/>
</dbReference>
<comment type="similarity">
    <text evidence="2">Belongs to the dynein heavy chain family.</text>
</comment>
<evidence type="ECO:0000256" key="1">
    <source>
        <dbReference type="ARBA" id="ARBA00004430"/>
    </source>
</evidence>
<dbReference type="InterPro" id="IPR035699">
    <property type="entry name" value="AAA_6"/>
</dbReference>
<feature type="coiled-coil region" evidence="14">
    <location>
        <begin position="1751"/>
        <end position="1819"/>
    </location>
</feature>
<keyword evidence="13" id="KW-0966">Cell projection</keyword>
<dbReference type="Pfam" id="PF03028">
    <property type="entry name" value="Dynein_heavy"/>
    <property type="match status" value="1"/>
</dbReference>
<dbReference type="Pfam" id="PF12775">
    <property type="entry name" value="AAA_7"/>
    <property type="match status" value="1"/>
</dbReference>
<dbReference type="InterPro" id="IPR041466">
    <property type="entry name" value="Dynein_AAA5_ext"/>
</dbReference>
<dbReference type="STRING" id="13735.ENSPSIP00000011321"/>
<keyword evidence="9 14" id="KW-0175">Coiled coil</keyword>
<dbReference type="Gene3D" id="1.10.8.710">
    <property type="match status" value="1"/>
</dbReference>
<dbReference type="PANTHER" id="PTHR45703:SF12">
    <property type="entry name" value="DYNEIN AXONEMAL HEAVY CHAIN 11"/>
    <property type="match status" value="1"/>
</dbReference>
<dbReference type="Pfam" id="PF17852">
    <property type="entry name" value="Dynein_AAA_lid"/>
    <property type="match status" value="1"/>
</dbReference>
<evidence type="ECO:0000259" key="21">
    <source>
        <dbReference type="Pfam" id="PF17852"/>
    </source>
</evidence>
<dbReference type="EMBL" id="AGCU01197546">
    <property type="status" value="NOT_ANNOTATED_CDS"/>
    <property type="molecule type" value="Genomic_DNA"/>
</dbReference>
<keyword evidence="26" id="KW-1185">Reference proteome</keyword>
<dbReference type="FunFam" id="3.20.180.20:FF:000001">
    <property type="entry name" value="Dynein axonemal heavy chain 5"/>
    <property type="match status" value="1"/>
</dbReference>
<feature type="coiled-coil region" evidence="14">
    <location>
        <begin position="1965"/>
        <end position="2034"/>
    </location>
</feature>
<dbReference type="FunFam" id="1.10.8.710:FF:000002">
    <property type="entry name" value="dynein heavy chain 17, axonemal"/>
    <property type="match status" value="1"/>
</dbReference>
<dbReference type="FunFam" id="3.10.490.20:FF:000002">
    <property type="entry name" value="Dynein axonemal heavy chain 17"/>
    <property type="match status" value="1"/>
</dbReference>
<dbReference type="InterPro" id="IPR042219">
    <property type="entry name" value="AAA_lid_11_sf"/>
</dbReference>
<dbReference type="EMBL" id="AGCU01197541">
    <property type="status" value="NOT_ANNOTATED_CDS"/>
    <property type="molecule type" value="Genomic_DNA"/>
</dbReference>
<evidence type="ECO:0000256" key="14">
    <source>
        <dbReference type="SAM" id="Coils"/>
    </source>
</evidence>
<evidence type="ECO:0000256" key="4">
    <source>
        <dbReference type="ARBA" id="ARBA00022701"/>
    </source>
</evidence>
<dbReference type="Gene3D" id="3.20.180.20">
    <property type="entry name" value="Dynein heavy chain, N-terminal domain 2"/>
    <property type="match status" value="1"/>
</dbReference>
<dbReference type="EMBL" id="AGCU01197542">
    <property type="status" value="NOT_ANNOTATED_CDS"/>
    <property type="molecule type" value="Genomic_DNA"/>
</dbReference>
<accession>K7FTG1</accession>
<dbReference type="InterPro" id="IPR041658">
    <property type="entry name" value="AAA_lid_11"/>
</dbReference>
<dbReference type="Gene3D" id="1.20.920.30">
    <property type="match status" value="1"/>
</dbReference>
<keyword evidence="12" id="KW-0206">Cytoskeleton</keyword>
<dbReference type="EMBL" id="AGCU01197544">
    <property type="status" value="NOT_ANNOTATED_CDS"/>
    <property type="molecule type" value="Genomic_DNA"/>
</dbReference>
<feature type="domain" description="Dynein heavy chain hydrolytic ATP-binding dynein motor region" evidence="17">
    <location>
        <begin position="519"/>
        <end position="845"/>
    </location>
</feature>
<name>K7FTG1_PELSI</name>
<dbReference type="InterPro" id="IPR035706">
    <property type="entry name" value="AAA_9"/>
</dbReference>
<dbReference type="GO" id="GO:0008569">
    <property type="term" value="F:minus-end-directed microtubule motor activity"/>
    <property type="evidence" value="ECO:0007669"/>
    <property type="project" value="InterPro"/>
</dbReference>
<dbReference type="Gene3D" id="1.10.287.2620">
    <property type="match status" value="1"/>
</dbReference>
<dbReference type="Gene3D" id="1.20.1270.280">
    <property type="match status" value="1"/>
</dbReference>
<evidence type="ECO:0000259" key="23">
    <source>
        <dbReference type="Pfam" id="PF18198"/>
    </source>
</evidence>
<keyword evidence="11" id="KW-0505">Motor protein</keyword>
<dbReference type="Gene3D" id="1.20.58.1120">
    <property type="match status" value="1"/>
</dbReference>
<feature type="domain" description="Dynein heavy chain 3 AAA+ lid" evidence="22">
    <location>
        <begin position="1337"/>
        <end position="1432"/>
    </location>
</feature>
<dbReference type="Pfam" id="PF17857">
    <property type="entry name" value="AAA_lid_1"/>
    <property type="match status" value="1"/>
</dbReference>
<evidence type="ECO:0000256" key="5">
    <source>
        <dbReference type="ARBA" id="ARBA00022737"/>
    </source>
</evidence>
<reference evidence="26" key="2">
    <citation type="journal article" date="2013" name="Nat. Genet.">
        <title>The draft genomes of soft-shell turtle and green sea turtle yield insights into the development and evolution of the turtle-specific body plan.</title>
        <authorList>
            <person name="Wang Z."/>
            <person name="Pascual-Anaya J."/>
            <person name="Zadissa A."/>
            <person name="Li W."/>
            <person name="Niimura Y."/>
            <person name="Huang Z."/>
            <person name="Li C."/>
            <person name="White S."/>
            <person name="Xiong Z."/>
            <person name="Fang D."/>
            <person name="Wang B."/>
            <person name="Ming Y."/>
            <person name="Chen Y."/>
            <person name="Zheng Y."/>
            <person name="Kuraku S."/>
            <person name="Pignatelli M."/>
            <person name="Herrero J."/>
            <person name="Beal K."/>
            <person name="Nozawa M."/>
            <person name="Li Q."/>
            <person name="Wang J."/>
            <person name="Zhang H."/>
            <person name="Yu L."/>
            <person name="Shigenobu S."/>
            <person name="Wang J."/>
            <person name="Liu J."/>
            <person name="Flicek P."/>
            <person name="Searle S."/>
            <person name="Wang J."/>
            <person name="Kuratani S."/>
            <person name="Yin Y."/>
            <person name="Aken B."/>
            <person name="Zhang G."/>
            <person name="Irie N."/>
        </authorList>
    </citation>
    <scope>NUCLEOTIDE SEQUENCE [LARGE SCALE GENOMIC DNA]</scope>
    <source>
        <strain evidence="26">Daiwa-1</strain>
    </source>
</reference>
<dbReference type="Gene3D" id="1.20.140.100">
    <property type="entry name" value="Dynein heavy chain, N-terminal domain 2"/>
    <property type="match status" value="1"/>
</dbReference>
<dbReference type="GO" id="GO:0097729">
    <property type="term" value="C:9+2 motile cilium"/>
    <property type="evidence" value="ECO:0007669"/>
    <property type="project" value="UniProtKB-ARBA"/>
</dbReference>
<dbReference type="InterPro" id="IPR013602">
    <property type="entry name" value="Dynein_heavy_linker"/>
</dbReference>
<comment type="subcellular location">
    <subcellularLocation>
        <location evidence="1">Cytoplasm</location>
        <location evidence="1">Cytoskeleton</location>
        <location evidence="1">Cilium axoneme</location>
    </subcellularLocation>
</comment>
<sequence length="3086" mass="353649">SNIDDWTKTQWRQINVEQMDAELRRFAKKLWSLDKEIRSWDVYISLTLTVKNIMTSLRAITELQNPALRERHWHQLMNATGVRLSVTEGTTLADLLGLQLHTVEDVVQSIVDKAAVKELGTEKILTDISQTWATMEFCYEDHHRARIPLLKSDEQLFETLENNQVQLQTILQSKYVEYFIEQVTSWQRMLNVADSVIFIWMEVQRTWSHLESIFIGSDDIRNQLPKDAKRFDGIDADFKELMHETANTKNVLEATTRPNLYEKLEGLQHRLSLCEKALAEYLETKRLAFPRFYFISSADLLDILSKGTQPRQVTRHLPKLFDNIADLQFEDNKEKSTNIALGMYSKEKEFVSFHAKCECIGQVETWLHHLEKTMRKTVHRHIMEAVAAYEEKPREQWIFDYPAQVALTSSQIWWTTDVGIAFNRLEEGYETALKDYNKKQIAQLNTLIALLLGELASGDRQKIMTICTIDVHARDVVAKLVSQKVTSSQAFAWLSQLRHRWDEIQKHCLANICDAQFQYFYEYLGNIARLVITPLTDRCYITLTQSLHLTMSGAPAGPAGTGKTETTKDLGHALGMMVYVFNCSEQMDYKSIGNIYKGLVQTGAWGCFDEFNRISVEVLSVVAVQVKTIHDAIRNKRKKFLFLGENVTLKPSVGIFITMNPGYAGRTELPENLKALFRPCAMVVPDIELICEIMLIAEGFIDAQLLARKFITLYTLCRELLSKQDHYDWGLRAVKSVLVVAGSLKRGDKNRPEDQVLMRTLRDFNLPKIVTDDIPIFMGLISDLFPALDVPRRRDLHFEQMVKQSTLELHLQPEESFILKVVQLEELLAVRHSVFVVGNAGTGKSKVLRTLSRTYVNMKQKFVWNDLNPKAVTTDELFGFIHHATREWKDGLFSSLLREQANITQDGPKWIVLDGDIDPMWIESLNTVMDDNKVLTLASNERVPLTPSMRLLFEIHHLKSATPATVSRAGILYVNPQDLGWNPYVASWIENRSHQSEKANLIILFDKYVPPCLDQLRTSFKTITPIPENSMVQTLCSLLDCLLTPENLPSDCPRDLYEIYFVFACVWAFGGGLFQDQLSNYQAEFSLWWLKEMKAVKFPSQGTIFDYYLDPKTRKFLPWTDKVPKFDMDPETPLQMALVHTSETTRLRYFIDLLLEKGKPVMLVGNAGVGKTVFVRDRLAAFSDDYMVSDVPFNYYTTSLVLQKILEKSLEKKAGRNYGPIGNKKLIYFIDDMNMPEVDVYGTVQPHTLIRQHLDYGHWYDRQKLTVKEIHNCQYVACMNPTAGSFTINPRLQRHFTVFALNFPSTDALSTIYSKILGFHFQGHPFNPSVLKNVPAMIQAAICLHQTMVQNFLPTAIKFHYIFNLRDLSNIFQGIRFAMPECLKQPNDLVHLWLHESSRVYGDKLVEPKDGHFFHKKLIDTAQKYFEDVEANTLLQSPLIYCHFANGVANRLYMPVKKWEVLRKILTETLENYNELNSSMNLVLFEDAMQHVCRISRILEAPRGYALLVGVGGSGKQSLSRLAAYICSFDMFQITLKKGYGIQDLRVDLANLYIKTGAKSMPTVFLLTDAHVSDERFLVLINDLLASGEVPDLFSNEDMDSIITGIRNEVRSLGLIDTRENCWRFFLDRMRLQLKIILCFSPVGSTLRVRARKFPAIINCTAIDWFHEWPQEALHSVSRRFIEETEVIEPRVQDSICHFMAYAHTSVNEMSARYYQNERRYNYTTPKSFLEKISLYMSKRMAHLVNGIQKLKTTASQVEDLKSKLACQEAELQLRNQDAEALITKIGLQTERVSQERAAADAEEQKVAAIQTKVSLKQRECEDDLVKAEPALVAATAALDTLNKVNLTELKAFPNPPIAVTNVTAAVMVLLAYKGKVPKDRSWKAAKVFMGKVDDFLQALISYDKEHIPENCLKVVKEHYLKDPEFNPNLVRTKSFAAAGLCAWVINIVKFFEVYCDVEPKRHALAQANAELAAATEKLEAIRKKLVDLDTNLCRLTTSFEKAIAEKVRCQEDVDRTNKTIELANRLVKGLQAEKIRWSQSIKHFEAQKKTLCGDVLLTAAFVSYVGSFTKQYREELVEHMWIPFLKSQKVPIPITEGLDLIAMLTDDATIAAWNNEGLPGDRMSTENATILTNCERWPLMIDPQQQGIKWIKNKYGTDLKVIRLGQKGFLKTIERALAYGDTILIENLHETVDPVLNHLLGRNTIKKGKYIKIEDKECEFNKNFRLILHTKLANPHYQPELQAQTTLINFTVTKDGLEDQLLAEVVSVERPDLEKLKSVLTKQQNDFKIELKHLEDDLLLRLSAAEGSFLGDMELVEKLESTKSTAAEIEHKVAEAKENEVKINEAREHYRPAALRASVLYFVVNDLGKINPIYQFSLKAFNTVFHKAVERAEASEDLQGRITNLIEVITYSAFLYTSRGLFERDKLTFLAQTTFQILLRSKEIELVELDFLLRFTVEHTHKSPVDFLTPQSWSAIKAIALMDEFQGLDRDIEGSAKRWKKWVDSECPEKEKFPQEWKNKNSFQKLIILRALRPDRMTYAVRNFVEDKLDSKYVEGTRMDLTKSYEESSPATPVFFILSPGVDPLKDMETLGKKLGFTLESGKFHNISLGQGQETVAEEILEKAATYGHWVILQDTLELSSKESEFKSILFSLCYFHTCVAGRLKFGPQGWNRRYPFNTGDLTICVNVLYNYLEAHTKVPWEDLRYLFGEIMYGGHITDDRDRKLCHMYLEEFMSPAMLDGELALAPDFLSPPNLDYAGYHKYIDEMLPAESPVLYGLHPNAEIEFLTVTSENLFKTLLEMQPRNLLVGEESGQSAEEKVKNIVDDILEKLPEEFNMTEITQKAAVRSPYVLICFQECERMNLLIRAIHKSLKQLDLGLKGELTFSPDMEAQQSALLYNIVPDAWTKLAYASTYGLAQWINDLLLRCRELDTWTQDLVLPAVMWLSGFFNPQSFLTAIMQCTARKNDWPLDKMCLTVEVTKKFREDYGHPPREGAYICGLFMEGARWDIQSGVIAEARLMDLTPAMPVIFVRAIPMERQDTKNIYECPVYKTKNRGPTYVWTFNLKSKEKSAKWVLAGVALLLAV</sequence>
<feature type="domain" description="Dynein heavy chain AAA module D4" evidence="19">
    <location>
        <begin position="1480"/>
        <end position="1737"/>
    </location>
</feature>
<evidence type="ECO:0000256" key="2">
    <source>
        <dbReference type="ARBA" id="ARBA00008887"/>
    </source>
</evidence>
<dbReference type="InterPro" id="IPR043157">
    <property type="entry name" value="Dynein_AAA1S"/>
</dbReference>
<dbReference type="Proteomes" id="UP000007267">
    <property type="component" value="Unassembled WGS sequence"/>
</dbReference>
<evidence type="ECO:0000256" key="10">
    <source>
        <dbReference type="ARBA" id="ARBA00023069"/>
    </source>
</evidence>
<dbReference type="Gene3D" id="3.40.50.300">
    <property type="entry name" value="P-loop containing nucleotide triphosphate hydrolases"/>
    <property type="match status" value="4"/>
</dbReference>
<dbReference type="FunFam" id="1.10.472.130:FF:000001">
    <property type="entry name" value="Dynein, axonemal, heavy chain 9"/>
    <property type="match status" value="1"/>
</dbReference>